<comment type="caution">
    <text evidence="2">The sequence shown here is derived from an EMBL/GenBank/DDBJ whole genome shotgun (WGS) entry which is preliminary data.</text>
</comment>
<evidence type="ECO:0000256" key="1">
    <source>
        <dbReference type="SAM" id="MobiDB-lite"/>
    </source>
</evidence>
<accession>X8DG60</accession>
<sequence>MPGVGDQRQRLGDDADDDLDGHESADQDQGDSQPFPIGVGAHSVTMGVPGAVLVCVRCHVRSFYDSCKHMHASICHDKRSALDLSEV</sequence>
<protein>
    <submittedName>
        <fullName evidence="2">Uncharacterized protein</fullName>
    </submittedName>
</protein>
<feature type="region of interest" description="Disordered" evidence="1">
    <location>
        <begin position="1"/>
        <end position="41"/>
    </location>
</feature>
<dbReference type="Proteomes" id="UP000023351">
    <property type="component" value="Unassembled WGS sequence"/>
</dbReference>
<gene>
    <name evidence="2" type="ORF">I540_6014</name>
</gene>
<name>X8DG60_9MYCO</name>
<organism evidence="2 3">
    <name type="scientific">Mycobacteroides abscessus subsp. bolletii 1513</name>
    <dbReference type="NCBI Taxonomy" id="1299321"/>
    <lineage>
        <taxon>Bacteria</taxon>
        <taxon>Bacillati</taxon>
        <taxon>Actinomycetota</taxon>
        <taxon>Actinomycetes</taxon>
        <taxon>Mycobacteriales</taxon>
        <taxon>Mycobacteriaceae</taxon>
        <taxon>Mycobacteroides</taxon>
        <taxon>Mycobacteroides abscessus</taxon>
    </lineage>
</organism>
<proteinExistence type="predicted"/>
<reference evidence="2 3" key="1">
    <citation type="submission" date="2013-12" db="EMBL/GenBank/DDBJ databases">
        <authorList>
            <person name="Zelazny A."/>
            <person name="Olivier K."/>
            <person name="Holland S."/>
            <person name="Lenaerts A."/>
            <person name="Ordway D."/>
            <person name="DeGroote M.A."/>
            <person name="Parker T."/>
            <person name="Sizemore C."/>
            <person name="Tallon L.J."/>
            <person name="Sadzewicz L.K."/>
            <person name="Sengamalay N."/>
            <person name="Fraser C.M."/>
            <person name="Hine E."/>
            <person name="Shefchek K.A."/>
            <person name="Das S.P."/>
            <person name="Tettelin H."/>
        </authorList>
    </citation>
    <scope>NUCLEOTIDE SEQUENCE [LARGE SCALE GENOMIC DNA]</scope>
    <source>
        <strain evidence="2 3">1513</strain>
    </source>
</reference>
<evidence type="ECO:0000313" key="2">
    <source>
        <dbReference type="EMBL" id="EUA67324.1"/>
    </source>
</evidence>
<dbReference type="EMBL" id="JAOJ01000003">
    <property type="protein sequence ID" value="EUA67324.1"/>
    <property type="molecule type" value="Genomic_DNA"/>
</dbReference>
<dbReference type="AlphaFoldDB" id="X8DG60"/>
<evidence type="ECO:0000313" key="3">
    <source>
        <dbReference type="Proteomes" id="UP000023351"/>
    </source>
</evidence>